<dbReference type="InterPro" id="IPR055398">
    <property type="entry name" value="Rossmann-like_BshC"/>
</dbReference>
<dbReference type="Pfam" id="PF24850">
    <property type="entry name" value="CC_BshC"/>
    <property type="match status" value="1"/>
</dbReference>
<dbReference type="PATRIC" id="fig|889306.3.peg.2343"/>
<comment type="function">
    <text evidence="2">Involved in bacillithiol (BSH) biosynthesis. May catalyze the last step of the pathway, the addition of cysteine to glucosamine malate (GlcN-Mal) to generate BSH.</text>
</comment>
<dbReference type="NCBIfam" id="TIGR03998">
    <property type="entry name" value="thiol_BshC"/>
    <property type="match status" value="1"/>
</dbReference>
<dbReference type="InterPro" id="IPR011199">
    <property type="entry name" value="Bacillithiol_biosynth_BshC"/>
</dbReference>
<accession>A0A0C2VJX8</accession>
<comment type="caution">
    <text evidence="5">The sequence shown here is derived from an EMBL/GenBank/DDBJ whole genome shotgun (WGS) entry which is preliminary data.</text>
</comment>
<dbReference type="HAMAP" id="MF_01867">
    <property type="entry name" value="BshC"/>
    <property type="match status" value="1"/>
</dbReference>
<keyword evidence="6" id="KW-1185">Reference proteome</keyword>
<feature type="domain" description="Bacillithiol biosynthesis BshC C-terminal coiled-coil" evidence="4">
    <location>
        <begin position="380"/>
        <end position="538"/>
    </location>
</feature>
<reference evidence="5 6" key="1">
    <citation type="submission" date="2015-01" db="EMBL/GenBank/DDBJ databases">
        <title>Genome sequencing of Jeotgalibacillus soli.</title>
        <authorList>
            <person name="Goh K.M."/>
            <person name="Chan K.-G."/>
            <person name="Yaakop A.S."/>
            <person name="Ee R."/>
            <person name="Gan H.M."/>
            <person name="Chan C.S."/>
        </authorList>
    </citation>
    <scope>NUCLEOTIDE SEQUENCE [LARGE SCALE GENOMIC DNA]</scope>
    <source>
        <strain evidence="5 6">P9</strain>
    </source>
</reference>
<dbReference type="AlphaFoldDB" id="A0A0C2VJX8"/>
<organism evidence="5 6">
    <name type="scientific">Jeotgalibacillus soli</name>
    <dbReference type="NCBI Taxonomy" id="889306"/>
    <lineage>
        <taxon>Bacteria</taxon>
        <taxon>Bacillati</taxon>
        <taxon>Bacillota</taxon>
        <taxon>Bacilli</taxon>
        <taxon>Bacillales</taxon>
        <taxon>Caryophanaceae</taxon>
        <taxon>Jeotgalibacillus</taxon>
    </lineage>
</organism>
<dbReference type="EC" id="6.-.-.-" evidence="2"/>
<evidence type="ECO:0000259" key="3">
    <source>
        <dbReference type="Pfam" id="PF10079"/>
    </source>
</evidence>
<dbReference type="Proteomes" id="UP000031938">
    <property type="component" value="Unassembled WGS sequence"/>
</dbReference>
<sequence length="539" mass="62523">MLLENVKLPAIQPFTSRYIEEDQLVRSLFHSGYREQEVFTERVKEVQARSFERDTLVHCIKNYMADLPQSKAVERSLKALGEDALVVIGGQQAGLLTGPLYTIHKVLSIIHLAKQQETKLGVPIVPVFWIAGEDHDFLEVNHVYVEKQHQMVKKGYPERVLDKRMTTEIEYDETIMKKWVRSVFKDFGETSYTNSLINKLDTAIEQSSTIVQFFSYLVMDLFKDEGLLVIDAADSALRELERPFFLQLLNENRQITQLVLQQQAQIQQLGFKPMIDLSSNAANLFITIDHERILLENTSEGYQDKNGFYFFSHEELHALIEEKPWMFSNNVVTRPMMQEWVFPTLSFIAGPGEIAYWAELKTAFEHMGMNMPPVVPRLNITIVERDVSQKINDLGLKLSSVLEHGVMKEREQYWNHVKDETMDILIKEAEEWIHSHYLKISKHAEGLHPGLPPIVKRNLEIHTDQLAYLGKKSNDHIAIKHEVTLSKYDRIASSLRPGNGPQERVWNMYYFLNRYGDEFLKQLVEKEYDFGGDHKVLVL</sequence>
<dbReference type="Pfam" id="PF10079">
    <property type="entry name" value="Rossmann-like_BshC"/>
    <property type="match status" value="1"/>
</dbReference>
<name>A0A0C2VJX8_9BACL</name>
<dbReference type="InterPro" id="IPR055399">
    <property type="entry name" value="CC_BshC"/>
</dbReference>
<evidence type="ECO:0000256" key="1">
    <source>
        <dbReference type="ARBA" id="ARBA00022598"/>
    </source>
</evidence>
<proteinExistence type="inferred from homology"/>
<dbReference type="RefSeq" id="WP_041088882.1">
    <property type="nucleotide sequence ID" value="NZ_JXRP01000018.1"/>
</dbReference>
<keyword evidence="1 2" id="KW-0436">Ligase</keyword>
<comment type="similarity">
    <text evidence="2">Belongs to the BshC family.</text>
</comment>
<gene>
    <name evidence="2" type="primary">bshC</name>
    <name evidence="5" type="ORF">KP78_23300</name>
</gene>
<dbReference type="EMBL" id="JXRP01000018">
    <property type="protein sequence ID" value="KIL44786.1"/>
    <property type="molecule type" value="Genomic_DNA"/>
</dbReference>
<dbReference type="PIRSF" id="PIRSF012535">
    <property type="entry name" value="UCP012535"/>
    <property type="match status" value="1"/>
</dbReference>
<dbReference type="GO" id="GO:0016874">
    <property type="term" value="F:ligase activity"/>
    <property type="evidence" value="ECO:0007669"/>
    <property type="project" value="UniProtKB-UniRule"/>
</dbReference>
<dbReference type="STRING" id="889306.KP78_23300"/>
<feature type="domain" description="Bacillithiol biosynthesis BshC N-terminal Rossmann-like" evidence="3">
    <location>
        <begin position="1"/>
        <end position="378"/>
    </location>
</feature>
<evidence type="ECO:0000313" key="5">
    <source>
        <dbReference type="EMBL" id="KIL44786.1"/>
    </source>
</evidence>
<evidence type="ECO:0000259" key="4">
    <source>
        <dbReference type="Pfam" id="PF24850"/>
    </source>
</evidence>
<protein>
    <recommendedName>
        <fullName evidence="2">Putative cysteine ligase BshC</fullName>
        <ecNumber evidence="2">6.-.-.-</ecNumber>
    </recommendedName>
</protein>
<evidence type="ECO:0000256" key="2">
    <source>
        <dbReference type="HAMAP-Rule" id="MF_01867"/>
    </source>
</evidence>
<evidence type="ECO:0000313" key="6">
    <source>
        <dbReference type="Proteomes" id="UP000031938"/>
    </source>
</evidence>